<evidence type="ECO:0000259" key="3">
    <source>
        <dbReference type="PROSITE" id="PS50305"/>
    </source>
</evidence>
<keyword evidence="1" id="KW-0520">NAD</keyword>
<comment type="caution">
    <text evidence="2">Lacks conserved residue(s) required for the propagation of feature annotation.</text>
</comment>
<dbReference type="Proteomes" id="UP001232113">
    <property type="component" value="Unassembled WGS sequence"/>
</dbReference>
<dbReference type="AlphaFoldDB" id="A0AAW6XPL5"/>
<evidence type="ECO:0000256" key="2">
    <source>
        <dbReference type="PROSITE-ProRule" id="PRU00236"/>
    </source>
</evidence>
<name>A0AAW6XPL5_9LACO</name>
<protein>
    <submittedName>
        <fullName evidence="4">NAD-dependent protein deacylase</fullName>
    </submittedName>
</protein>
<evidence type="ECO:0000313" key="4">
    <source>
        <dbReference type="EMBL" id="MDK6869507.1"/>
    </source>
</evidence>
<feature type="non-terminal residue" evidence="4">
    <location>
        <position position="1"/>
    </location>
</feature>
<dbReference type="InterPro" id="IPR029035">
    <property type="entry name" value="DHS-like_NAD/FAD-binding_dom"/>
</dbReference>
<dbReference type="PROSITE" id="PS50305">
    <property type="entry name" value="SIRTUIN"/>
    <property type="match status" value="1"/>
</dbReference>
<organism evidence="4 5">
    <name type="scientific">Lactobacillus paragasseri</name>
    <dbReference type="NCBI Taxonomy" id="2107999"/>
    <lineage>
        <taxon>Bacteria</taxon>
        <taxon>Bacillati</taxon>
        <taxon>Bacillota</taxon>
        <taxon>Bacilli</taxon>
        <taxon>Lactobacillales</taxon>
        <taxon>Lactobacillaceae</taxon>
        <taxon>Lactobacillus</taxon>
    </lineage>
</organism>
<sequence length="79" mass="8205">LPHREWEASEAAMREADLVVIIGTSGVVYPAAGLPQVAKAAGARILEISPERTDLTRLADWSLRATAAEGAPAIVAAAN</sequence>
<proteinExistence type="predicted"/>
<dbReference type="SUPFAM" id="SSF52467">
    <property type="entry name" value="DHS-like NAD/FAD-binding domain"/>
    <property type="match status" value="1"/>
</dbReference>
<evidence type="ECO:0000313" key="5">
    <source>
        <dbReference type="Proteomes" id="UP001232113"/>
    </source>
</evidence>
<evidence type="ECO:0000256" key="1">
    <source>
        <dbReference type="ARBA" id="ARBA00023027"/>
    </source>
</evidence>
<gene>
    <name evidence="4" type="ORF">QP354_10825</name>
</gene>
<dbReference type="Gene3D" id="3.40.50.1220">
    <property type="entry name" value="TPP-binding domain"/>
    <property type="match status" value="1"/>
</dbReference>
<comment type="caution">
    <text evidence="4">The sequence shown here is derived from an EMBL/GenBank/DDBJ whole genome shotgun (WGS) entry which is preliminary data.</text>
</comment>
<accession>A0AAW6XPL5</accession>
<dbReference type="InterPro" id="IPR026590">
    <property type="entry name" value="Ssirtuin_cat_dom"/>
</dbReference>
<feature type="domain" description="Deacetylase sirtuin-type" evidence="3">
    <location>
        <begin position="1"/>
        <end position="79"/>
    </location>
</feature>
<dbReference type="EMBL" id="JASOLY010000106">
    <property type="protein sequence ID" value="MDK6869507.1"/>
    <property type="molecule type" value="Genomic_DNA"/>
</dbReference>
<reference evidence="4" key="1">
    <citation type="submission" date="2023-05" db="EMBL/GenBank/DDBJ databases">
        <title>Cataloging the Phylogenetic Diversity of Human Bladder Bacteria.</title>
        <authorList>
            <person name="Du J."/>
        </authorList>
    </citation>
    <scope>NUCLEOTIDE SEQUENCE</scope>
    <source>
        <strain evidence="4">UMB6975B</strain>
    </source>
</reference>